<dbReference type="InterPro" id="IPR007813">
    <property type="entry name" value="PilN"/>
</dbReference>
<proteinExistence type="predicted"/>
<sequence>MAKINLRPWRDELRARQQQTFVSLCIATALGAALAIGGQMWRMQGYIELQQQKNQLIQTRTAELDKEIKEIKELRKRREELISRVRVIRELQNNRPAIVRIFDEMARAIPNNLHLVDLERKSTRLQISGIAASNKQVSEFMRNMDQSEWFKEPALLKVQQGKGKAVGNFFELRVQQEFPKRKRKSG</sequence>
<reference evidence="4" key="1">
    <citation type="submission" date="2016-10" db="EMBL/GenBank/DDBJ databases">
        <authorList>
            <person name="Varghese N."/>
            <person name="Submissions S."/>
        </authorList>
    </citation>
    <scope>NUCLEOTIDE SEQUENCE [LARGE SCALE GENOMIC DNA]</scope>
    <source>
        <strain evidence="4">DSM 7165</strain>
    </source>
</reference>
<evidence type="ECO:0000313" key="4">
    <source>
        <dbReference type="Proteomes" id="UP000242999"/>
    </source>
</evidence>
<dbReference type="STRING" id="64971.SAMN05421831_102265"/>
<dbReference type="Pfam" id="PF05137">
    <property type="entry name" value="PilN"/>
    <property type="match status" value="1"/>
</dbReference>
<dbReference type="OrthoDB" id="5296173at2"/>
<dbReference type="Proteomes" id="UP000242999">
    <property type="component" value="Unassembled WGS sequence"/>
</dbReference>
<dbReference type="PANTHER" id="PTHR40278:SF2">
    <property type="entry name" value="TYPE IV PILUS INNER MEMBRANE COMPONENT PILN"/>
    <property type="match status" value="1"/>
</dbReference>
<dbReference type="EMBL" id="FNYH01000002">
    <property type="protein sequence ID" value="SEI47961.1"/>
    <property type="molecule type" value="Genomic_DNA"/>
</dbReference>
<evidence type="ECO:0000256" key="1">
    <source>
        <dbReference type="SAM" id="Coils"/>
    </source>
</evidence>
<gene>
    <name evidence="3" type="ORF">SAMN05421831_102265</name>
</gene>
<dbReference type="InterPro" id="IPR052534">
    <property type="entry name" value="Extracell_DNA_Util/SecSys_Comp"/>
</dbReference>
<keyword evidence="4" id="KW-1185">Reference proteome</keyword>
<dbReference type="RefSeq" id="WP_093308601.1">
    <property type="nucleotide sequence ID" value="NZ_FNYH01000002.1"/>
</dbReference>
<name>A0A1H6QW81_9GAMM</name>
<keyword evidence="2" id="KW-0812">Transmembrane</keyword>
<dbReference type="GO" id="GO:0043107">
    <property type="term" value="P:type IV pilus-dependent motility"/>
    <property type="evidence" value="ECO:0007669"/>
    <property type="project" value="TreeGrafter"/>
</dbReference>
<evidence type="ECO:0000313" key="3">
    <source>
        <dbReference type="EMBL" id="SEI47961.1"/>
    </source>
</evidence>
<feature type="transmembrane region" description="Helical" evidence="2">
    <location>
        <begin position="21"/>
        <end position="41"/>
    </location>
</feature>
<keyword evidence="2" id="KW-1133">Transmembrane helix</keyword>
<feature type="coiled-coil region" evidence="1">
    <location>
        <begin position="57"/>
        <end position="91"/>
    </location>
</feature>
<protein>
    <submittedName>
        <fullName evidence="3">Type IV pilus assembly protein PilN</fullName>
    </submittedName>
</protein>
<organism evidence="3 4">
    <name type="scientific">Allopseudospirillum japonicum</name>
    <dbReference type="NCBI Taxonomy" id="64971"/>
    <lineage>
        <taxon>Bacteria</taxon>
        <taxon>Pseudomonadati</taxon>
        <taxon>Pseudomonadota</taxon>
        <taxon>Gammaproteobacteria</taxon>
        <taxon>Oceanospirillales</taxon>
        <taxon>Oceanospirillaceae</taxon>
        <taxon>Allopseudospirillum</taxon>
    </lineage>
</organism>
<dbReference type="GO" id="GO:0043683">
    <property type="term" value="P:type IV pilus assembly"/>
    <property type="evidence" value="ECO:0007669"/>
    <property type="project" value="TreeGrafter"/>
</dbReference>
<evidence type="ECO:0000256" key="2">
    <source>
        <dbReference type="SAM" id="Phobius"/>
    </source>
</evidence>
<dbReference type="PANTHER" id="PTHR40278">
    <property type="entry name" value="DNA UTILIZATION PROTEIN HOFN"/>
    <property type="match status" value="1"/>
</dbReference>
<accession>A0A1H6QW81</accession>
<keyword evidence="2" id="KW-0472">Membrane</keyword>
<dbReference type="AlphaFoldDB" id="A0A1H6QW81"/>
<keyword evidence="1" id="KW-0175">Coiled coil</keyword>